<protein>
    <submittedName>
        <fullName evidence="2">Uncharacterized protein</fullName>
    </submittedName>
</protein>
<keyword evidence="1" id="KW-1133">Transmembrane helix</keyword>
<dbReference type="RefSeq" id="WP_285324245.1">
    <property type="nucleotide sequence ID" value="NZ_JARGCK010000011.1"/>
</dbReference>
<dbReference type="EMBL" id="JARGCK010000011">
    <property type="protein sequence ID" value="MDK9866687.1"/>
    <property type="molecule type" value="Genomic_DNA"/>
</dbReference>
<feature type="transmembrane region" description="Helical" evidence="1">
    <location>
        <begin position="66"/>
        <end position="92"/>
    </location>
</feature>
<evidence type="ECO:0000313" key="2">
    <source>
        <dbReference type="EMBL" id="MDK9866687.1"/>
    </source>
</evidence>
<feature type="transmembrane region" description="Helical" evidence="1">
    <location>
        <begin position="112"/>
        <end position="132"/>
    </location>
</feature>
<feature type="transmembrane region" description="Helical" evidence="1">
    <location>
        <begin position="35"/>
        <end position="54"/>
    </location>
</feature>
<proteinExistence type="predicted"/>
<evidence type="ECO:0000313" key="3">
    <source>
        <dbReference type="Proteomes" id="UP001174037"/>
    </source>
</evidence>
<comment type="caution">
    <text evidence="2">The sequence shown here is derived from an EMBL/GenBank/DDBJ whole genome shotgun (WGS) entry which is preliminary data.</text>
</comment>
<dbReference type="AlphaFoldDB" id="A0AAW7AJ89"/>
<reference evidence="2" key="1">
    <citation type="journal article" date="2023" name="Int. J. Mol. Sci.">
        <title>Antibiotic Resistance/Susceptibility Profiles of Staphylococcus equorum Strains from Cheese, and Genome Analysis for Antibiotic Resistance Genes.</title>
        <authorList>
            <person name="Vazquez L."/>
            <person name="Srednik M.E."/>
            <person name="Rodriguez J."/>
            <person name="Florez A.B."/>
            <person name="Mayo B."/>
        </authorList>
    </citation>
    <scope>NUCLEOTIDE SEQUENCE</scope>
    <source>
        <strain evidence="2">5A3I</strain>
    </source>
</reference>
<name>A0AAW7AJ89_9STAP</name>
<dbReference type="Proteomes" id="UP001174037">
    <property type="component" value="Unassembled WGS sequence"/>
</dbReference>
<keyword evidence="1" id="KW-0812">Transmembrane</keyword>
<sequence>MKSLIKYLKVLIKEAYNFENREALKYKTINPEYRLFKFLIIALLFSSVTIILSPNEKDTLYNIFDFLINFYAITIGFTITALVFLAGTFIDFKNSQLKNYEENVKIKICKQLSSTFILSILINVSIVMIGFINNNILINIKININEYIIMLFNLVIFILVYSMLFISLILFIRSINFLKIYIDLIIESEI</sequence>
<organism evidence="2 3">
    <name type="scientific">Staphylococcus equorum</name>
    <dbReference type="NCBI Taxonomy" id="246432"/>
    <lineage>
        <taxon>Bacteria</taxon>
        <taxon>Bacillati</taxon>
        <taxon>Bacillota</taxon>
        <taxon>Bacilli</taxon>
        <taxon>Bacillales</taxon>
        <taxon>Staphylococcaceae</taxon>
        <taxon>Staphylococcus</taxon>
    </lineage>
</organism>
<reference evidence="2" key="2">
    <citation type="submission" date="2023-03" db="EMBL/GenBank/DDBJ databases">
        <authorList>
            <person name="Vazquez L."/>
            <person name="Rodriguez J."/>
            <person name="Mayo B."/>
            <person name="Florez A.B."/>
        </authorList>
    </citation>
    <scope>NUCLEOTIDE SEQUENCE</scope>
    <source>
        <strain evidence="2">5A3I</strain>
    </source>
</reference>
<keyword evidence="1" id="KW-0472">Membrane</keyword>
<evidence type="ECO:0000256" key="1">
    <source>
        <dbReference type="SAM" id="Phobius"/>
    </source>
</evidence>
<gene>
    <name evidence="2" type="ORF">P1A27_12110</name>
</gene>
<feature type="transmembrane region" description="Helical" evidence="1">
    <location>
        <begin position="147"/>
        <end position="172"/>
    </location>
</feature>
<accession>A0AAW7AJ89</accession>